<gene>
    <name evidence="3" type="ORF">H8S62_07025</name>
</gene>
<dbReference type="AlphaFoldDB" id="A0A8J6J5Z6"/>
<dbReference type="Pfam" id="PF01136">
    <property type="entry name" value="Peptidase_U32"/>
    <property type="match status" value="1"/>
</dbReference>
<evidence type="ECO:0000259" key="2">
    <source>
        <dbReference type="Pfam" id="PF12392"/>
    </source>
</evidence>
<comment type="caution">
    <text evidence="3">The sequence shown here is derived from an EMBL/GenBank/DDBJ whole genome shotgun (WGS) entry which is preliminary data.</text>
</comment>
<proteinExistence type="predicted"/>
<dbReference type="Proteomes" id="UP000607645">
    <property type="component" value="Unassembled WGS sequence"/>
</dbReference>
<feature type="compositionally biased region" description="Basic and acidic residues" evidence="1">
    <location>
        <begin position="359"/>
        <end position="368"/>
    </location>
</feature>
<dbReference type="EMBL" id="JACOPQ010000004">
    <property type="protein sequence ID" value="MBC5736762.1"/>
    <property type="molecule type" value="Genomic_DNA"/>
</dbReference>
<organism evidence="3 4">
    <name type="scientific">Lawsonibacter faecis</name>
    <dbReference type="NCBI Taxonomy" id="2763052"/>
    <lineage>
        <taxon>Bacteria</taxon>
        <taxon>Bacillati</taxon>
        <taxon>Bacillota</taxon>
        <taxon>Clostridia</taxon>
        <taxon>Eubacteriales</taxon>
        <taxon>Oscillospiraceae</taxon>
        <taxon>Lawsonibacter</taxon>
    </lineage>
</organism>
<dbReference type="PANTHER" id="PTHR30217:SF10">
    <property type="entry name" value="23S RRNA 5-HYDROXYCYTIDINE C2501 SYNTHASE"/>
    <property type="match status" value="1"/>
</dbReference>
<evidence type="ECO:0000256" key="1">
    <source>
        <dbReference type="SAM" id="MobiDB-lite"/>
    </source>
</evidence>
<dbReference type="PANTHER" id="PTHR30217">
    <property type="entry name" value="PEPTIDASE U32 FAMILY"/>
    <property type="match status" value="1"/>
</dbReference>
<sequence>MLELLSPAGSPEAVTAAVQSGADAVYLGYGDFNARRNAKNFSPEEFAAAVSYCHLRGVKVYLTLNTLLTDRELPAAAKVAEECSGLGVDAVLVQDLGMFRVLRQVAPDMPVHASTQMSVHNLDGVKLCADQGMTRVVLSRELSRDQIAHICANSPIEIEVFTHGALCMCYSGQCFLSSVIGGRSGNRGLCAQPCRMKYGWSGRADGTPLSLKDMSMAGHIRELKQMGVACLKIEGRMKRPEYVSVVTSIYARAIRENREPTGEEVAQLAAAFSRQGFTDGFFTDQQGPEMFGVREETKEPRELFAQARNFYQKENSLVPVKFYAMIRPGESAQVGVEDDAGRVVTVSGPTPEAARSRALTREQVEEQLSKTGGTPYRCEKVRALVEDGLSLPLSALNNLRREALEGLSARRVEPPHWRTGEFHPGARYENRKNAPILTVSVLRAGQVSRELLALEPALVYVPLSELAAHPELSEWAKPGQLAVSLPRIAWDRERPEMLAQLEQVKALGVTDALVNNLGMLPPARAMGFTLRGDYGLEIYNAQALKELKRLGFVSGTISFELKLAQIRDISKPMDTELIAYGRLPLMIMESCIIQNRTGRCGCENSNVLTDRKGAQFPVVKAPGCRNEILNSKKLFLADKQADYARIGLWAQRLMFTTENPRECVQVLERYQGRGGWEPGEYTRGLYYRDVD</sequence>
<feature type="region of interest" description="Disordered" evidence="1">
    <location>
        <begin position="346"/>
        <end position="371"/>
    </location>
</feature>
<feature type="domain" description="Peptidase U32 collagenase" evidence="2">
    <location>
        <begin position="303"/>
        <end position="411"/>
    </location>
</feature>
<dbReference type="InterPro" id="IPR020988">
    <property type="entry name" value="Pept_U32_collagenase"/>
</dbReference>
<keyword evidence="4" id="KW-1185">Reference proteome</keyword>
<evidence type="ECO:0000313" key="4">
    <source>
        <dbReference type="Proteomes" id="UP000607645"/>
    </source>
</evidence>
<dbReference type="PROSITE" id="PS01276">
    <property type="entry name" value="PEPTIDASE_U32"/>
    <property type="match status" value="1"/>
</dbReference>
<dbReference type="InterPro" id="IPR001539">
    <property type="entry name" value="Peptidase_U32"/>
</dbReference>
<dbReference type="InterPro" id="IPR051454">
    <property type="entry name" value="RNA/ubiquinone_mod_enzymes"/>
</dbReference>
<dbReference type="RefSeq" id="WP_155150307.1">
    <property type="nucleotide sequence ID" value="NZ_JACOPQ010000004.1"/>
</dbReference>
<protein>
    <submittedName>
        <fullName evidence="3">U32 family peptidase</fullName>
    </submittedName>
</protein>
<name>A0A8J6J5Z6_9FIRM</name>
<reference evidence="3" key="1">
    <citation type="submission" date="2020-08" db="EMBL/GenBank/DDBJ databases">
        <title>Genome public.</title>
        <authorList>
            <person name="Liu C."/>
            <person name="Sun Q."/>
        </authorList>
    </citation>
    <scope>NUCLEOTIDE SEQUENCE</scope>
    <source>
        <strain evidence="3">NSJ-52</strain>
    </source>
</reference>
<dbReference type="SUPFAM" id="SSF51395">
    <property type="entry name" value="FMN-linked oxidoreductases"/>
    <property type="match status" value="1"/>
</dbReference>
<dbReference type="Pfam" id="PF12392">
    <property type="entry name" value="DUF3656"/>
    <property type="match status" value="1"/>
</dbReference>
<accession>A0A8J6J5Z6</accession>
<evidence type="ECO:0000313" key="3">
    <source>
        <dbReference type="EMBL" id="MBC5736762.1"/>
    </source>
</evidence>